<sequence>MNDYPMDAAPQSLSELLQQSKKLTNHLGRSDLPQIQLGLDQIENQSRKLVSKSLRSGSTQPADARAHYFLANGGIDAAQLADTINAANIASTFEPLQPIYDTDVESYLTHEHQQVVISAIEQGRRETLQDFHRNLDRTMHRDWERQKRKIFEELGQHQPASAAGRDADLDASTSGFGASTSAHTLPSSSSTMLGSNATSQMHGKMARYLMVVSRLNSSRLEGYNLALAHAFIDAISGLGEESKNKELIESWKALASMVREQDVRNGEFGARLIKERQYAPAYVDLKGWNGTEGIHLRKELLQGSRAFLEKEFEEHMEQVIAANPVIAQRGGAPTVRSTVSAFLRVQHLSSQNQWRSDLAKELDASTNVPIWAELYLLLRIGKTKEALECASENENRIRSTDPSFLAYLKAWVDSPERRLPRLLKDRFVAEYNSRFRTLPEVHDPYKLGLYKLIGRIDVAKKFPALLTSSIQNWLWLQLSMVRETYDEDGDAQDSVRDRFTLADLGHKVEKFGEAYFDPKGNRPLFYFRLLLLCGQFEKAVGFLFSRSAHQVDAIHFGVVLAYYGLLRVPSQAASSQVEYLVVESDAQGGSVASIDFAKLVQRYVRTFSQSSRRDALQYLYLICLHADVAEPVGSEQVRRCHDLIRALVLEAHPTEFQELLGDVRTNGAKTAGLIERNLPLIKIKNEREFLSTIVQVAATQCDMAHRTESAILLYNLAGQHDTVVAVLNKELGARLMEPSSASEWKSEGLSSGASFSAASNVVTLATAILSTYEAQYGYAGKNRDTCRRLLELKKAVGLQSEGRYLEALQTIEALRILPLDGESRKDVVAITRKAEEFKEVDENIARNFSEIVLMTMTMLYKLHQELKESIHRSGTSAMDEYRAQARALMMWAGMLRFRMSSETYSQLTRLDVFGARGSIPPTTPILVNLDLNPRRTNTSGAMSHMIASAMSVAQQTLGSASTANDSSDHQPGLSPPLSPVGEQDIELTAPTPAAARASRRPATAPNSPMPPHLQSYRNNLGNDITIDVNIGPSTSSAYARAQGSAAFHHAHKHHPHSPSPSRAPLPSTAAPTEVAGPSADGKPAHLAHPSQDTEAAAGPSRSRASSLGYGGLAPATPGGETDPLLLRSRVVEESEVRRRHSGKGRNRRDERQIRDFYEAQNEHIERLLKPISAHADEDKQDRESSALKVKIAVYASIGANFVLAILQLYAAVSSLSLSLFATAADSVFDPFANLVLNWLHRKSEKVDERKWPIGGSRFEPIGNITYAALMGMVSAILVVESIQELATGDGDKKLFIPSLIAVGVAFVTKAILAIYCYGLRKYSSQVEVLYQDHRNDLFINGFGIFTSAAGATIAGWIDPAGALIISVAIIVSWTRTAFGEFKTLAGGAAPTDFLQLVTYNAALFSDEIQAIESVRAYSSGPRYIVEIDIVMHPETPLWKSHDLSQALQDQLESLPMVERAFIHVDHEVEHAFEHRKNI</sequence>
<feature type="compositionally biased region" description="Low complexity" evidence="9">
    <location>
        <begin position="1095"/>
        <end position="1106"/>
    </location>
</feature>
<dbReference type="InterPro" id="IPR058533">
    <property type="entry name" value="Cation_efflux_TM"/>
</dbReference>
<dbReference type="InterPro" id="IPR036837">
    <property type="entry name" value="Cation_efflux_CTD_sf"/>
</dbReference>
<keyword evidence="14" id="KW-1185">Reference proteome</keyword>
<feature type="transmembrane region" description="Helical" evidence="10">
    <location>
        <begin position="1337"/>
        <end position="1354"/>
    </location>
</feature>
<dbReference type="GO" id="GO:0017056">
    <property type="term" value="F:structural constituent of nuclear pore"/>
    <property type="evidence" value="ECO:0007669"/>
    <property type="project" value="InterPro"/>
</dbReference>
<evidence type="ECO:0000256" key="1">
    <source>
        <dbReference type="ARBA" id="ARBA00004141"/>
    </source>
</evidence>
<keyword evidence="7 10" id="KW-0472">Membrane</keyword>
<dbReference type="NCBIfam" id="TIGR01297">
    <property type="entry name" value="CDF"/>
    <property type="match status" value="1"/>
</dbReference>
<evidence type="ECO:0000259" key="12">
    <source>
        <dbReference type="Pfam" id="PF16916"/>
    </source>
</evidence>
<protein>
    <submittedName>
        <fullName evidence="13">Uncharacterized protein</fullName>
    </submittedName>
</protein>
<keyword evidence="8" id="KW-0539">Nucleus</keyword>
<evidence type="ECO:0000256" key="5">
    <source>
        <dbReference type="ARBA" id="ARBA00022692"/>
    </source>
</evidence>
<dbReference type="EMBL" id="AWNI01000007">
    <property type="protein sequence ID" value="ETS64118.1"/>
    <property type="molecule type" value="Genomic_DNA"/>
</dbReference>
<dbReference type="InterPro" id="IPR027469">
    <property type="entry name" value="Cation_efflux_TMD_sf"/>
</dbReference>
<dbReference type="PANTHER" id="PTHR11225:SF4">
    <property type="entry name" value="NUCLEAR PORE COMPLEX PROTEIN NUP93"/>
    <property type="match status" value="1"/>
</dbReference>
<dbReference type="GO" id="GO:0008324">
    <property type="term" value="F:monoatomic cation transmembrane transporter activity"/>
    <property type="evidence" value="ECO:0007669"/>
    <property type="project" value="InterPro"/>
</dbReference>
<dbReference type="Pfam" id="PF16916">
    <property type="entry name" value="ZT_dimer"/>
    <property type="match status" value="1"/>
</dbReference>
<dbReference type="SUPFAM" id="SSF161111">
    <property type="entry name" value="Cation efflux protein transmembrane domain-like"/>
    <property type="match status" value="1"/>
</dbReference>
<keyword evidence="4" id="KW-0813">Transport</keyword>
<feature type="transmembrane region" description="Helical" evidence="10">
    <location>
        <begin position="1360"/>
        <end position="1378"/>
    </location>
</feature>
<evidence type="ECO:0000256" key="3">
    <source>
        <dbReference type="ARBA" id="ARBA00010186"/>
    </source>
</evidence>
<evidence type="ECO:0000256" key="6">
    <source>
        <dbReference type="ARBA" id="ARBA00022989"/>
    </source>
</evidence>
<keyword evidence="5 10" id="KW-0812">Transmembrane</keyword>
<keyword evidence="6 10" id="KW-1133">Transmembrane helix</keyword>
<accession>W3VR30</accession>
<name>W3VR30_MOEAP</name>
<feature type="compositionally biased region" description="Polar residues" evidence="9">
    <location>
        <begin position="956"/>
        <end position="965"/>
    </location>
</feature>
<feature type="region of interest" description="Disordered" evidence="9">
    <location>
        <begin position="956"/>
        <end position="1019"/>
    </location>
</feature>
<comment type="similarity">
    <text evidence="3">Belongs to the nucleoporin interacting component (NIC) family.</text>
</comment>
<comment type="caution">
    <text evidence="13">The sequence shown here is derived from an EMBL/GenBank/DDBJ whole genome shotgun (WGS) entry which is preliminary data.</text>
</comment>
<dbReference type="PANTHER" id="PTHR11225">
    <property type="entry name" value="NUCLEAR PORE COMPLEX PROTEIN NUP93 NUCLEOPORIN NUP93 DEAD EYE PROTEIN"/>
    <property type="match status" value="1"/>
</dbReference>
<dbReference type="GO" id="GO:0016973">
    <property type="term" value="P:poly(A)+ mRNA export from nucleus"/>
    <property type="evidence" value="ECO:0007669"/>
    <property type="project" value="TreeGrafter"/>
</dbReference>
<dbReference type="GO" id="GO:0016020">
    <property type="term" value="C:membrane"/>
    <property type="evidence" value="ECO:0007669"/>
    <property type="project" value="UniProtKB-SubCell"/>
</dbReference>
<evidence type="ECO:0000256" key="2">
    <source>
        <dbReference type="ARBA" id="ARBA00004259"/>
    </source>
</evidence>
<reference evidence="13 14" key="1">
    <citation type="journal article" date="2014" name="Genome Announc.">
        <title>Genome sequence of the basidiomycetous fungus Pseudozyma aphidis DSM70725, an efficient producer of biosurfactant mannosylerythritol lipids.</title>
        <authorList>
            <person name="Lorenz S."/>
            <person name="Guenther M."/>
            <person name="Grumaz C."/>
            <person name="Rupp S."/>
            <person name="Zibek S."/>
            <person name="Sohn K."/>
        </authorList>
    </citation>
    <scope>NUCLEOTIDE SEQUENCE [LARGE SCALE GENOMIC DNA]</scope>
    <source>
        <strain evidence="14">ATCC 32657 / CBS 517.83 / DSM 70725 / JCM 10318 / NBRC 10182 / NRRL Y-7954 / St-0401</strain>
    </source>
</reference>
<evidence type="ECO:0000256" key="8">
    <source>
        <dbReference type="ARBA" id="ARBA00023242"/>
    </source>
</evidence>
<evidence type="ECO:0000259" key="11">
    <source>
        <dbReference type="Pfam" id="PF01545"/>
    </source>
</evidence>
<comment type="subcellular location">
    <subcellularLocation>
        <location evidence="1">Membrane</location>
        <topology evidence="1">Multi-pass membrane protein</topology>
    </subcellularLocation>
    <subcellularLocation>
        <location evidence="2">Nucleus envelope</location>
    </subcellularLocation>
</comment>
<evidence type="ECO:0000256" key="9">
    <source>
        <dbReference type="SAM" id="MobiDB-lite"/>
    </source>
</evidence>
<dbReference type="Proteomes" id="UP000019462">
    <property type="component" value="Unassembled WGS sequence"/>
</dbReference>
<dbReference type="GO" id="GO:0030003">
    <property type="term" value="P:intracellular monoatomic cation homeostasis"/>
    <property type="evidence" value="ECO:0007669"/>
    <property type="project" value="UniProtKB-ARBA"/>
</dbReference>
<dbReference type="Pfam" id="PF01545">
    <property type="entry name" value="Cation_efflux"/>
    <property type="match status" value="1"/>
</dbReference>
<dbReference type="Gene3D" id="3.30.70.1350">
    <property type="entry name" value="Cation efflux protein, cytoplasmic domain"/>
    <property type="match status" value="1"/>
</dbReference>
<evidence type="ECO:0000313" key="14">
    <source>
        <dbReference type="Proteomes" id="UP000019462"/>
    </source>
</evidence>
<proteinExistence type="inferred from homology"/>
<dbReference type="OrthoDB" id="1918363at2759"/>
<dbReference type="GO" id="GO:0005643">
    <property type="term" value="C:nuclear pore"/>
    <property type="evidence" value="ECO:0007669"/>
    <property type="project" value="InterPro"/>
</dbReference>
<dbReference type="SUPFAM" id="SSF160240">
    <property type="entry name" value="Cation efflux protein cytoplasmic domain-like"/>
    <property type="match status" value="1"/>
</dbReference>
<evidence type="ECO:0000313" key="13">
    <source>
        <dbReference type="EMBL" id="ETS64118.1"/>
    </source>
</evidence>
<dbReference type="GO" id="GO:0098771">
    <property type="term" value="P:inorganic ion homeostasis"/>
    <property type="evidence" value="ECO:0007669"/>
    <property type="project" value="UniProtKB-ARBA"/>
</dbReference>
<feature type="transmembrane region" description="Helical" evidence="10">
    <location>
        <begin position="1294"/>
        <end position="1317"/>
    </location>
</feature>
<feature type="compositionally biased region" description="Low complexity" evidence="9">
    <location>
        <begin position="988"/>
        <end position="1005"/>
    </location>
</feature>
<feature type="domain" description="Cation efflux protein transmembrane" evidence="11">
    <location>
        <begin position="1194"/>
        <end position="1381"/>
    </location>
</feature>
<dbReference type="InterPro" id="IPR002524">
    <property type="entry name" value="Cation_efflux"/>
</dbReference>
<feature type="region of interest" description="Disordered" evidence="9">
    <location>
        <begin position="154"/>
        <end position="196"/>
    </location>
</feature>
<organism evidence="13 14">
    <name type="scientific">Moesziomyces aphidis</name>
    <name type="common">Pseudozyma aphidis</name>
    <dbReference type="NCBI Taxonomy" id="84754"/>
    <lineage>
        <taxon>Eukaryota</taxon>
        <taxon>Fungi</taxon>
        <taxon>Dikarya</taxon>
        <taxon>Basidiomycota</taxon>
        <taxon>Ustilaginomycotina</taxon>
        <taxon>Ustilaginomycetes</taxon>
        <taxon>Ustilaginales</taxon>
        <taxon>Ustilaginaceae</taxon>
        <taxon>Moesziomyces</taxon>
    </lineage>
</organism>
<dbReference type="GO" id="GO:0006606">
    <property type="term" value="P:protein import into nucleus"/>
    <property type="evidence" value="ECO:0007669"/>
    <property type="project" value="TreeGrafter"/>
</dbReference>
<gene>
    <name evidence="13" type="ORF">PaG_01353</name>
</gene>
<feature type="region of interest" description="Disordered" evidence="9">
    <location>
        <begin position="1035"/>
        <end position="1151"/>
    </location>
</feature>
<dbReference type="Pfam" id="PF04097">
    <property type="entry name" value="Nic96"/>
    <property type="match status" value="1"/>
</dbReference>
<dbReference type="Gene3D" id="1.20.1510.10">
    <property type="entry name" value="Cation efflux protein transmembrane domain"/>
    <property type="match status" value="1"/>
</dbReference>
<feature type="compositionally biased region" description="Basic residues" evidence="9">
    <location>
        <begin position="1137"/>
        <end position="1146"/>
    </location>
</feature>
<feature type="compositionally biased region" description="Low complexity" evidence="9">
    <location>
        <begin position="171"/>
        <end position="191"/>
    </location>
</feature>
<feature type="transmembrane region" description="Helical" evidence="10">
    <location>
        <begin position="1191"/>
        <end position="1211"/>
    </location>
</feature>
<evidence type="ECO:0000256" key="4">
    <source>
        <dbReference type="ARBA" id="ARBA00022448"/>
    </source>
</evidence>
<feature type="transmembrane region" description="Helical" evidence="10">
    <location>
        <begin position="1260"/>
        <end position="1282"/>
    </location>
</feature>
<dbReference type="HOGENOM" id="CLU_249811_0_0_1"/>
<evidence type="ECO:0000256" key="10">
    <source>
        <dbReference type="SAM" id="Phobius"/>
    </source>
</evidence>
<dbReference type="InterPro" id="IPR027470">
    <property type="entry name" value="Cation_efflux_CTD"/>
</dbReference>
<feature type="domain" description="Cation efflux protein cytoplasmic" evidence="12">
    <location>
        <begin position="1406"/>
        <end position="1466"/>
    </location>
</feature>
<dbReference type="FunFam" id="1.20.1510.10:FF:000005">
    <property type="entry name" value="Putative Cation diffusion facilitator 1"/>
    <property type="match status" value="1"/>
</dbReference>
<evidence type="ECO:0000256" key="7">
    <source>
        <dbReference type="ARBA" id="ARBA00023136"/>
    </source>
</evidence>
<dbReference type="InterPro" id="IPR007231">
    <property type="entry name" value="Nucleoporin_int_Nup93/Nic96"/>
</dbReference>